<comment type="caution">
    <text evidence="2">The sequence shown here is derived from an EMBL/GenBank/DDBJ whole genome shotgun (WGS) entry which is preliminary data.</text>
</comment>
<dbReference type="AlphaFoldDB" id="A0AA37PZK7"/>
<proteinExistence type="predicted"/>
<gene>
    <name evidence="2" type="ORF">SRL2020028_46940</name>
</gene>
<dbReference type="GO" id="GO:0005548">
    <property type="term" value="F:phospholipid transporter activity"/>
    <property type="evidence" value="ECO:0007669"/>
    <property type="project" value="TreeGrafter"/>
</dbReference>
<keyword evidence="1" id="KW-1133">Transmembrane helix</keyword>
<dbReference type="Proteomes" id="UP001165663">
    <property type="component" value="Unassembled WGS sequence"/>
</dbReference>
<evidence type="ECO:0000313" key="2">
    <source>
        <dbReference type="EMBL" id="GLB85438.1"/>
    </source>
</evidence>
<dbReference type="GO" id="GO:0043190">
    <property type="term" value="C:ATP-binding cassette (ABC) transporter complex"/>
    <property type="evidence" value="ECO:0007669"/>
    <property type="project" value="InterPro"/>
</dbReference>
<dbReference type="PANTHER" id="PTHR30188">
    <property type="entry name" value="ABC TRANSPORTER PERMEASE PROTEIN-RELATED"/>
    <property type="match status" value="1"/>
</dbReference>
<keyword evidence="1" id="KW-0472">Membrane</keyword>
<feature type="transmembrane region" description="Helical" evidence="1">
    <location>
        <begin position="113"/>
        <end position="137"/>
    </location>
</feature>
<sequence>MTETVPSVLPSRLHPRLQRTLDSVQSEWNRVGTQTRFYVTTLAAIPDAVINYRTELLRLIAQMGLGAAALAMIGGTVVIVGFLTMTTGALVAVQGYNQLASVGIEALTGFASAYFNVRLIVPGTASVALSATIGAGATAQMGAMRINEEIDALEVIGIRSVSYLASTRVVAGVVVVIPLYCVAIMMAFLASRAGTTAIYGQGTGVYDHYFNTFLSPRDIIWSFFQVVAITIVVMLVHTFYGYTASGGPAGVGEAVGRAVRTSMVVAAVEIVMITLAVYGQSGNFHLAG</sequence>
<evidence type="ECO:0000313" key="3">
    <source>
        <dbReference type="Proteomes" id="UP001165663"/>
    </source>
</evidence>
<dbReference type="RefSeq" id="WP_084042474.1">
    <property type="nucleotide sequence ID" value="NZ_BRXE01000084.1"/>
</dbReference>
<accession>A0AA37PZK7</accession>
<dbReference type="EMBL" id="BRXE01000084">
    <property type="protein sequence ID" value="GLB85438.1"/>
    <property type="molecule type" value="Genomic_DNA"/>
</dbReference>
<evidence type="ECO:0000256" key="1">
    <source>
        <dbReference type="SAM" id="Phobius"/>
    </source>
</evidence>
<feature type="transmembrane region" description="Helical" evidence="1">
    <location>
        <begin position="169"/>
        <end position="190"/>
    </location>
</feature>
<feature type="transmembrane region" description="Helical" evidence="1">
    <location>
        <begin position="219"/>
        <end position="240"/>
    </location>
</feature>
<reference evidence="2" key="1">
    <citation type="submission" date="2022-07" db="EMBL/GenBank/DDBJ databases">
        <title>Mycobacterium kiyosense sp. nov., scotochromogenic slow-glowing species isolated from respiratory specimens.</title>
        <authorList>
            <person name="Fukano H."/>
            <person name="Kazumi Y."/>
            <person name="Sakagami N."/>
            <person name="Ato M."/>
            <person name="Mitarai S."/>
            <person name="Hoshino Y."/>
        </authorList>
    </citation>
    <scope>NUCLEOTIDE SEQUENCE</scope>
    <source>
        <strain evidence="2">SRL2020-028</strain>
    </source>
</reference>
<feature type="transmembrane region" description="Helical" evidence="1">
    <location>
        <begin position="261"/>
        <end position="279"/>
    </location>
</feature>
<dbReference type="Pfam" id="PF02405">
    <property type="entry name" value="MlaE"/>
    <property type="match status" value="1"/>
</dbReference>
<dbReference type="PANTHER" id="PTHR30188:SF13">
    <property type="entry name" value="CONSERVED HYPOTHETICAL INTEGRAL MEMBRANE PROTEIN YRBE3B"/>
    <property type="match status" value="1"/>
</dbReference>
<keyword evidence="1" id="KW-0812">Transmembrane</keyword>
<feature type="transmembrane region" description="Helical" evidence="1">
    <location>
        <begin position="67"/>
        <end position="93"/>
    </location>
</feature>
<protein>
    <submittedName>
        <fullName evidence="2">ABC transporter permease</fullName>
    </submittedName>
</protein>
<organism evidence="2 3">
    <name type="scientific">Mycobacterium kiyosense</name>
    <dbReference type="NCBI Taxonomy" id="2871094"/>
    <lineage>
        <taxon>Bacteria</taxon>
        <taxon>Bacillati</taxon>
        <taxon>Actinomycetota</taxon>
        <taxon>Actinomycetes</taxon>
        <taxon>Mycobacteriales</taxon>
        <taxon>Mycobacteriaceae</taxon>
        <taxon>Mycobacterium</taxon>
    </lineage>
</organism>
<name>A0AA37PZK7_9MYCO</name>
<dbReference type="InterPro" id="IPR030802">
    <property type="entry name" value="Permease_MalE"/>
</dbReference>